<evidence type="ECO:0000259" key="5">
    <source>
        <dbReference type="Pfam" id="PF01869"/>
    </source>
</evidence>
<dbReference type="RefSeq" id="WP_240984682.1">
    <property type="nucleotide sequence ID" value="NZ_CDGJ01000039.1"/>
</dbReference>
<name>A0A8S0WN79_9FIRM</name>
<dbReference type="EMBL" id="CDGJ01000039">
    <property type="protein sequence ID" value="CEJ07139.1"/>
    <property type="molecule type" value="Genomic_DNA"/>
</dbReference>
<comment type="cofactor">
    <cofactor evidence="1">
        <name>[4Fe-4S] cluster</name>
        <dbReference type="ChEBI" id="CHEBI:49883"/>
    </cofactor>
</comment>
<reference evidence="6" key="2">
    <citation type="submission" date="2020-01" db="EMBL/GenBank/DDBJ databases">
        <authorList>
            <person name="Hornung B."/>
        </authorList>
    </citation>
    <scope>NUCLEOTIDE SEQUENCE</scope>
    <source>
        <strain evidence="6">PacBioINE</strain>
    </source>
</reference>
<dbReference type="GO" id="GO:0051536">
    <property type="term" value="F:iron-sulfur cluster binding"/>
    <property type="evidence" value="ECO:0007669"/>
    <property type="project" value="UniProtKB-KW"/>
</dbReference>
<keyword evidence="8" id="KW-1185">Reference proteome</keyword>
<dbReference type="PANTHER" id="PTHR32329:SF2">
    <property type="entry name" value="BIFUNCTIONAL PROTEIN [INCLUDES 2-HYDROXYACYL-COA DEHYDRATASE (N-TER) AND ITS ACTIVATOR DOMAIN (C_TERM)"/>
    <property type="match status" value="1"/>
</dbReference>
<evidence type="ECO:0000313" key="8">
    <source>
        <dbReference type="Proteomes" id="UP001071230"/>
    </source>
</evidence>
<keyword evidence="4" id="KW-0411">Iron-sulfur</keyword>
<protein>
    <submittedName>
        <fullName evidence="7">Activator of (R)-2-hydroxyglutaryl-CoA dehydratase</fullName>
    </submittedName>
    <submittedName>
        <fullName evidence="6">BadF/BadG/BcrA/BcrD ATPase family</fullName>
    </submittedName>
</protein>
<organism evidence="6">
    <name type="scientific">Acididesulfobacillus acetoxydans</name>
    <dbReference type="NCBI Taxonomy" id="1561005"/>
    <lineage>
        <taxon>Bacteria</taxon>
        <taxon>Bacillati</taxon>
        <taxon>Bacillota</taxon>
        <taxon>Clostridia</taxon>
        <taxon>Eubacteriales</taxon>
        <taxon>Peptococcaceae</taxon>
        <taxon>Acididesulfobacillus</taxon>
    </lineage>
</organism>
<keyword evidence="3" id="KW-0408">Iron</keyword>
<evidence type="ECO:0000256" key="4">
    <source>
        <dbReference type="ARBA" id="ARBA00023014"/>
    </source>
</evidence>
<dbReference type="CDD" id="cd24107">
    <property type="entry name" value="ASKHA_NBD_benz_CoA_BzdP"/>
    <property type="match status" value="1"/>
</dbReference>
<dbReference type="Gene3D" id="3.30.420.40">
    <property type="match status" value="2"/>
</dbReference>
<dbReference type="AlphaFoldDB" id="A0A8S0WN79"/>
<dbReference type="InterPro" id="IPR002731">
    <property type="entry name" value="ATPase_BadF"/>
</dbReference>
<dbReference type="Proteomes" id="UP000836597">
    <property type="component" value="Chromosome"/>
</dbReference>
<evidence type="ECO:0000313" key="7">
    <source>
        <dbReference type="EMBL" id="CEJ07139.1"/>
    </source>
</evidence>
<evidence type="ECO:0000313" key="6">
    <source>
        <dbReference type="EMBL" id="CAA7601114.1"/>
    </source>
</evidence>
<dbReference type="PANTHER" id="PTHR32329">
    <property type="entry name" value="BIFUNCTIONAL PROTEIN [INCLUDES 2-HYDROXYACYL-COA DEHYDRATASE (N-TER) AND ITS ACTIVATOR DOMAIN (C_TERM)-RELATED"/>
    <property type="match status" value="1"/>
</dbReference>
<sequence length="256" mass="27019">MITVGIDSGNRNTKAVVLKDGQVIGKALILTGFDANESARQAYETAVQAARINPAEVAAVVSTGVGRNEVKFAQENITEIGSAAKGARYFVPTVNTVIDLGAEEGRAIKLTSDGKIADFASNEKCAAGAGSFVESMARALQTTPEEMGPLSMKYGKEVPMNAQCVVFAESEVVSLIHQKTPKEDIARAVHDGVSNRVSSMVRRVGLLDDLALIGGPGRNQGLVQSLKDDLQKEIKVPEDPDYVSALGAALYAVEIT</sequence>
<evidence type="ECO:0000256" key="2">
    <source>
        <dbReference type="ARBA" id="ARBA00022723"/>
    </source>
</evidence>
<dbReference type="EMBL" id="LR746496">
    <property type="protein sequence ID" value="CAA7601114.1"/>
    <property type="molecule type" value="Genomic_DNA"/>
</dbReference>
<dbReference type="SUPFAM" id="SSF53067">
    <property type="entry name" value="Actin-like ATPase domain"/>
    <property type="match status" value="1"/>
</dbReference>
<evidence type="ECO:0000256" key="1">
    <source>
        <dbReference type="ARBA" id="ARBA00001966"/>
    </source>
</evidence>
<dbReference type="GO" id="GO:0046872">
    <property type="term" value="F:metal ion binding"/>
    <property type="evidence" value="ECO:0007669"/>
    <property type="project" value="UniProtKB-KW"/>
</dbReference>
<dbReference type="InterPro" id="IPR008275">
    <property type="entry name" value="CoA_E_activase_dom"/>
</dbReference>
<keyword evidence="2" id="KW-0479">Metal-binding</keyword>
<dbReference type="NCBIfam" id="TIGR00241">
    <property type="entry name" value="CoA_E_activ"/>
    <property type="match status" value="1"/>
</dbReference>
<evidence type="ECO:0000256" key="3">
    <source>
        <dbReference type="ARBA" id="ARBA00023004"/>
    </source>
</evidence>
<accession>A0A8S0WN79</accession>
<dbReference type="InterPro" id="IPR043129">
    <property type="entry name" value="ATPase_NBD"/>
</dbReference>
<proteinExistence type="predicted"/>
<dbReference type="Pfam" id="PF01869">
    <property type="entry name" value="BcrAD_BadFG"/>
    <property type="match status" value="1"/>
</dbReference>
<reference evidence="7" key="1">
    <citation type="submission" date="2014-11" db="EMBL/GenBank/DDBJ databases">
        <authorList>
            <person name="Hornung B.V."/>
        </authorList>
    </citation>
    <scope>NUCLEOTIDE SEQUENCE</scope>
    <source>
        <strain evidence="7">INE</strain>
    </source>
</reference>
<feature type="domain" description="ATPase BadF/BadG/BcrA/BcrD type" evidence="5">
    <location>
        <begin position="4"/>
        <end position="252"/>
    </location>
</feature>
<dbReference type="KEGG" id="aacx:DEACI_1767"/>
<dbReference type="InterPro" id="IPR051805">
    <property type="entry name" value="Dehydratase_Activator_Redct"/>
</dbReference>
<gene>
    <name evidence="7" type="ORF">DEACI_1597</name>
    <name evidence="6" type="ORF">DEACI_1767</name>
</gene>
<dbReference type="Proteomes" id="UP001071230">
    <property type="component" value="Unassembled WGS sequence"/>
</dbReference>